<reference evidence="1" key="1">
    <citation type="submission" date="2020-11" db="EMBL/GenBank/DDBJ databases">
        <authorList>
            <person name="Whitehead M."/>
        </authorList>
    </citation>
    <scope>NUCLEOTIDE SEQUENCE</scope>
    <source>
        <strain evidence="1">EGII</strain>
    </source>
</reference>
<name>A0A811V6K8_CERCA</name>
<comment type="caution">
    <text evidence="1">The sequence shown here is derived from an EMBL/GenBank/DDBJ whole genome shotgun (WGS) entry which is preliminary data.</text>
</comment>
<dbReference type="AlphaFoldDB" id="A0A811V6K8"/>
<dbReference type="OrthoDB" id="6262482at2759"/>
<proteinExistence type="predicted"/>
<evidence type="ECO:0000313" key="2">
    <source>
        <dbReference type="Proteomes" id="UP000606786"/>
    </source>
</evidence>
<accession>A0A811V6K8</accession>
<dbReference type="EMBL" id="CAJHJT010000034">
    <property type="protein sequence ID" value="CAD7005477.1"/>
    <property type="molecule type" value="Genomic_DNA"/>
</dbReference>
<keyword evidence="2" id="KW-1185">Reference proteome</keyword>
<sequence length="181" mass="20472">MSECANQCEYTCDYYGSILRKRGLCQKGEHCKRGCVDKRRPDCHAIDKYWRDEDTCVEMDQCPCMDKSEKYVQPHMLVTAYDEVCRASTTRTLVCRIKCLNCVTHITTPNQLTKNMNQTLYHHVGATSAVRVRTLRATYTGRKPLADSAFNASSTSNAYNAPYMARLPENPKDSIAAGRPA</sequence>
<organism evidence="1 2">
    <name type="scientific">Ceratitis capitata</name>
    <name type="common">Mediterranean fruit fly</name>
    <name type="synonym">Tephritis capitata</name>
    <dbReference type="NCBI Taxonomy" id="7213"/>
    <lineage>
        <taxon>Eukaryota</taxon>
        <taxon>Metazoa</taxon>
        <taxon>Ecdysozoa</taxon>
        <taxon>Arthropoda</taxon>
        <taxon>Hexapoda</taxon>
        <taxon>Insecta</taxon>
        <taxon>Pterygota</taxon>
        <taxon>Neoptera</taxon>
        <taxon>Endopterygota</taxon>
        <taxon>Diptera</taxon>
        <taxon>Brachycera</taxon>
        <taxon>Muscomorpha</taxon>
        <taxon>Tephritoidea</taxon>
        <taxon>Tephritidae</taxon>
        <taxon>Ceratitis</taxon>
        <taxon>Ceratitis</taxon>
    </lineage>
</organism>
<evidence type="ECO:0000313" key="1">
    <source>
        <dbReference type="EMBL" id="CAD7005477.1"/>
    </source>
</evidence>
<dbReference type="Proteomes" id="UP000606786">
    <property type="component" value="Unassembled WGS sequence"/>
</dbReference>
<protein>
    <submittedName>
        <fullName evidence="1">(Mediterranean fruit fly) hypothetical protein</fullName>
    </submittedName>
</protein>
<gene>
    <name evidence="1" type="ORF">CCAP1982_LOCUS13837</name>
</gene>